<dbReference type="InterPro" id="IPR046471">
    <property type="entry name" value="IntS14_C"/>
</dbReference>
<protein>
    <submittedName>
        <fullName evidence="2">IntS14_C domain-containing protein</fullName>
    </submittedName>
</protein>
<dbReference type="AlphaFoldDB" id="A0A0N4YGN9"/>
<feature type="domain" description="Integrator complex subunit 14 C-terminal" evidence="1">
    <location>
        <begin position="117"/>
        <end position="183"/>
    </location>
</feature>
<accession>A0A0N4YGN9</accession>
<dbReference type="PANTHER" id="PTHR13532">
    <property type="match status" value="1"/>
</dbReference>
<evidence type="ECO:0000313" key="2">
    <source>
        <dbReference type="WBParaSite" id="NBR_0001598601-mRNA-1"/>
    </source>
</evidence>
<reference evidence="2" key="1">
    <citation type="submission" date="2017-02" db="UniProtKB">
        <authorList>
            <consortium name="WormBaseParasite"/>
        </authorList>
    </citation>
    <scope>IDENTIFICATION</scope>
</reference>
<dbReference type="Pfam" id="PF20504">
    <property type="entry name" value="IntS14_C"/>
    <property type="match status" value="1"/>
</dbReference>
<proteinExistence type="predicted"/>
<dbReference type="GO" id="GO:0034472">
    <property type="term" value="P:snRNA 3'-end processing"/>
    <property type="evidence" value="ECO:0007669"/>
    <property type="project" value="TreeGrafter"/>
</dbReference>
<dbReference type="PANTHER" id="PTHR13532:SF3">
    <property type="entry name" value="INTEGRATOR COMPLEX SUBUNIT 14"/>
    <property type="match status" value="1"/>
</dbReference>
<name>A0A0N4YGN9_NIPBR</name>
<dbReference type="InterPro" id="IPR039841">
    <property type="entry name" value="INTS14"/>
</dbReference>
<sequence length="208" mass="23430">LLINETHLERCSDKGDQLQLVRTEEQDSADLLGTIGPALLETESVAIVLINESKYGCITAEKVGDDFCLIFSKFPEKMPEFVPDFSTLISGPEEQGDALHFTAVQGVAPSYGPVVQSWVREHGFNMDFQKMMRLLRKLPDRPHIFYQEVNRFRKYALAIGMDHVLHEAARIIREEIGPLNAMAQKHGAYVATAFVMENPRDTPEIAQL</sequence>
<organism evidence="2">
    <name type="scientific">Nippostrongylus brasiliensis</name>
    <name type="common">Rat hookworm</name>
    <dbReference type="NCBI Taxonomy" id="27835"/>
    <lineage>
        <taxon>Eukaryota</taxon>
        <taxon>Metazoa</taxon>
        <taxon>Ecdysozoa</taxon>
        <taxon>Nematoda</taxon>
        <taxon>Chromadorea</taxon>
        <taxon>Rhabditida</taxon>
        <taxon>Rhabditina</taxon>
        <taxon>Rhabditomorpha</taxon>
        <taxon>Strongyloidea</taxon>
        <taxon>Heligmosomidae</taxon>
        <taxon>Nippostrongylus</taxon>
    </lineage>
</organism>
<dbReference type="GO" id="GO:0032039">
    <property type="term" value="C:integrator complex"/>
    <property type="evidence" value="ECO:0007669"/>
    <property type="project" value="InterPro"/>
</dbReference>
<dbReference type="WBParaSite" id="NBR_0001598601-mRNA-1">
    <property type="protein sequence ID" value="NBR_0001598601-mRNA-1"/>
    <property type="gene ID" value="NBR_0001598601"/>
</dbReference>
<evidence type="ECO:0000259" key="1">
    <source>
        <dbReference type="Pfam" id="PF20504"/>
    </source>
</evidence>